<dbReference type="EMBL" id="UYRV01000526">
    <property type="protein sequence ID" value="VDK44788.1"/>
    <property type="molecule type" value="Genomic_DNA"/>
</dbReference>
<proteinExistence type="predicted"/>
<gene>
    <name evidence="2" type="ORF">CGOC_LOCUS394</name>
</gene>
<dbReference type="Pfam" id="PF00144">
    <property type="entry name" value="Beta-lactamase"/>
    <property type="match status" value="1"/>
</dbReference>
<dbReference type="Proteomes" id="UP000271889">
    <property type="component" value="Unassembled WGS sequence"/>
</dbReference>
<dbReference type="InterPro" id="IPR052907">
    <property type="entry name" value="Beta-lactamase/esterase"/>
</dbReference>
<dbReference type="AlphaFoldDB" id="A0A3P6RS73"/>
<dbReference type="SUPFAM" id="SSF56601">
    <property type="entry name" value="beta-lactamase/transpeptidase-like"/>
    <property type="match status" value="1"/>
</dbReference>
<dbReference type="InterPro" id="IPR012338">
    <property type="entry name" value="Beta-lactam/transpept-like"/>
</dbReference>
<reference evidence="2 3" key="1">
    <citation type="submission" date="2018-11" db="EMBL/GenBank/DDBJ databases">
        <authorList>
            <consortium name="Pathogen Informatics"/>
        </authorList>
    </citation>
    <scope>NUCLEOTIDE SEQUENCE [LARGE SCALE GENOMIC DNA]</scope>
</reference>
<name>A0A3P6RS73_CYLGO</name>
<keyword evidence="3" id="KW-1185">Reference proteome</keyword>
<organism evidence="2 3">
    <name type="scientific">Cylicostephanus goldi</name>
    <name type="common">Nematode worm</name>
    <dbReference type="NCBI Taxonomy" id="71465"/>
    <lineage>
        <taxon>Eukaryota</taxon>
        <taxon>Metazoa</taxon>
        <taxon>Ecdysozoa</taxon>
        <taxon>Nematoda</taxon>
        <taxon>Chromadorea</taxon>
        <taxon>Rhabditida</taxon>
        <taxon>Rhabditina</taxon>
        <taxon>Rhabditomorpha</taxon>
        <taxon>Strongyloidea</taxon>
        <taxon>Strongylidae</taxon>
        <taxon>Cylicostephanus</taxon>
    </lineage>
</organism>
<evidence type="ECO:0000259" key="1">
    <source>
        <dbReference type="Pfam" id="PF00144"/>
    </source>
</evidence>
<evidence type="ECO:0000313" key="3">
    <source>
        <dbReference type="Proteomes" id="UP000271889"/>
    </source>
</evidence>
<feature type="domain" description="Beta-lactamase-related" evidence="1">
    <location>
        <begin position="115"/>
        <end position="215"/>
    </location>
</feature>
<protein>
    <recommendedName>
        <fullName evidence="1">Beta-lactamase-related domain-containing protein</fullName>
    </recommendedName>
</protein>
<dbReference type="PANTHER" id="PTHR43319">
    <property type="entry name" value="BETA-LACTAMASE-RELATED"/>
    <property type="match status" value="1"/>
</dbReference>
<accession>A0A3P6RS73</accession>
<dbReference type="PANTHER" id="PTHR43319:SF3">
    <property type="entry name" value="BETA-LACTAMASE-RELATED DOMAIN-CONTAINING PROTEIN"/>
    <property type="match status" value="1"/>
</dbReference>
<dbReference type="Gene3D" id="3.40.710.10">
    <property type="entry name" value="DD-peptidase/beta-lactamase superfamily"/>
    <property type="match status" value="2"/>
</dbReference>
<sequence length="255" mass="29025">MKVHAGECSYSDKVTRFWPEFGKNGKEDITIDMILNHRVAPFNLCFIGCCRQNKNFQVSKASSRFADCNRVMAKNSVFCRIDAKHRSIGEYFRDEIRQKYGAFEVCVTLSSSLHAMRAFEQPAVNGVATARGLALLHQKFMDGTLCSQQFFKETFDHTLGIEESKGHGFVYKRSPNGSWLIGHPAMGGQMIWMDPFKNIVVCYLTNGLKFGRRRQTRVSDKLLTRIYEILSKHTTSSSISSPLYREGTLSKQTNH</sequence>
<evidence type="ECO:0000313" key="2">
    <source>
        <dbReference type="EMBL" id="VDK44788.1"/>
    </source>
</evidence>
<dbReference type="InterPro" id="IPR001466">
    <property type="entry name" value="Beta-lactam-related"/>
</dbReference>
<dbReference type="OrthoDB" id="5946976at2759"/>